<dbReference type="Proteomes" id="UP001596028">
    <property type="component" value="Unassembled WGS sequence"/>
</dbReference>
<feature type="transmembrane region" description="Helical" evidence="1">
    <location>
        <begin position="7"/>
        <end position="28"/>
    </location>
</feature>
<dbReference type="EMBL" id="JBHSEP010000009">
    <property type="protein sequence ID" value="MFC4599346.1"/>
    <property type="molecule type" value="Genomic_DNA"/>
</dbReference>
<organism evidence="2 3">
    <name type="scientific">Cohnella hongkongensis</name>
    <dbReference type="NCBI Taxonomy" id="178337"/>
    <lineage>
        <taxon>Bacteria</taxon>
        <taxon>Bacillati</taxon>
        <taxon>Bacillota</taxon>
        <taxon>Bacilli</taxon>
        <taxon>Bacillales</taxon>
        <taxon>Paenibacillaceae</taxon>
        <taxon>Cohnella</taxon>
    </lineage>
</organism>
<dbReference type="RefSeq" id="WP_378096964.1">
    <property type="nucleotide sequence ID" value="NZ_JBHSEP010000009.1"/>
</dbReference>
<proteinExistence type="predicted"/>
<evidence type="ECO:0000313" key="2">
    <source>
        <dbReference type="EMBL" id="MFC4599346.1"/>
    </source>
</evidence>
<keyword evidence="3" id="KW-1185">Reference proteome</keyword>
<protein>
    <submittedName>
        <fullName evidence="2">Uncharacterized protein</fullName>
    </submittedName>
</protein>
<keyword evidence="1" id="KW-0812">Transmembrane</keyword>
<accession>A0ABV9FC09</accession>
<feature type="transmembrane region" description="Helical" evidence="1">
    <location>
        <begin position="75"/>
        <end position="97"/>
    </location>
</feature>
<feature type="transmembrane region" description="Helical" evidence="1">
    <location>
        <begin position="48"/>
        <end position="68"/>
    </location>
</feature>
<keyword evidence="1" id="KW-0472">Membrane</keyword>
<comment type="caution">
    <text evidence="2">The sequence shown here is derived from an EMBL/GenBank/DDBJ whole genome shotgun (WGS) entry which is preliminary data.</text>
</comment>
<keyword evidence="1" id="KW-1133">Transmembrane helix</keyword>
<reference evidence="3" key="1">
    <citation type="journal article" date="2019" name="Int. J. Syst. Evol. Microbiol.">
        <title>The Global Catalogue of Microorganisms (GCM) 10K type strain sequencing project: providing services to taxonomists for standard genome sequencing and annotation.</title>
        <authorList>
            <consortium name="The Broad Institute Genomics Platform"/>
            <consortium name="The Broad Institute Genome Sequencing Center for Infectious Disease"/>
            <person name="Wu L."/>
            <person name="Ma J."/>
        </authorList>
    </citation>
    <scope>NUCLEOTIDE SEQUENCE [LARGE SCALE GENOMIC DNA]</scope>
    <source>
        <strain evidence="3">CCUG 49571</strain>
    </source>
</reference>
<gene>
    <name evidence="2" type="ORF">ACFO3S_13920</name>
</gene>
<evidence type="ECO:0000313" key="3">
    <source>
        <dbReference type="Proteomes" id="UP001596028"/>
    </source>
</evidence>
<sequence>MMKKWLFFILSLTVLYCMIGSFFVMLLALWDNNNDRFYVFEKDVSAGALSGLLFIILLGVYVFVFRALAKINRKFLVGSIFLAILLILFTPTIINYYHSISEEIQIKSAKKKVNQNVIHIMNLIAENELPYEVNFEESNLYSNLHSSETTYIFLEKQTNEKISQSEILNLVHYLPLKNTRLTIREATQGNYIAITFNGNEKITFCNPEGTCKLNNIVVEENS</sequence>
<name>A0ABV9FC09_9BACL</name>
<evidence type="ECO:0000256" key="1">
    <source>
        <dbReference type="SAM" id="Phobius"/>
    </source>
</evidence>